<evidence type="ECO:0000313" key="3">
    <source>
        <dbReference type="Proteomes" id="UP000095284"/>
    </source>
</evidence>
<dbReference type="Proteomes" id="UP000659654">
    <property type="component" value="Unassembled WGS sequence"/>
</dbReference>
<feature type="compositionally biased region" description="Basic and acidic residues" evidence="1">
    <location>
        <begin position="7"/>
        <end position="20"/>
    </location>
</feature>
<sequence length="72" mass="8518">MEPSPPPHEDQKPMMNEHEKQKLNERLKILQAEEKALLKVMIDLNSQARKLGLEKIRLLELAKQKVKEEEEF</sequence>
<feature type="region of interest" description="Disordered" evidence="1">
    <location>
        <begin position="1"/>
        <end position="20"/>
    </location>
</feature>
<organism evidence="3 5">
    <name type="scientific">Bursaphelenchus xylophilus</name>
    <name type="common">Pinewood nematode worm</name>
    <name type="synonym">Aphelenchoides xylophilus</name>
    <dbReference type="NCBI Taxonomy" id="6326"/>
    <lineage>
        <taxon>Eukaryota</taxon>
        <taxon>Metazoa</taxon>
        <taxon>Ecdysozoa</taxon>
        <taxon>Nematoda</taxon>
        <taxon>Chromadorea</taxon>
        <taxon>Rhabditida</taxon>
        <taxon>Tylenchina</taxon>
        <taxon>Tylenchomorpha</taxon>
        <taxon>Aphelenchoidea</taxon>
        <taxon>Aphelenchoididae</taxon>
        <taxon>Bursaphelenchus</taxon>
    </lineage>
</organism>
<dbReference type="SMR" id="A0A1I7RVQ3"/>
<dbReference type="EMBL" id="CAJFDI010000001">
    <property type="protein sequence ID" value="CAD5208564.1"/>
    <property type="molecule type" value="Genomic_DNA"/>
</dbReference>
<evidence type="ECO:0000256" key="1">
    <source>
        <dbReference type="SAM" id="MobiDB-lite"/>
    </source>
</evidence>
<evidence type="ECO:0000313" key="4">
    <source>
        <dbReference type="Proteomes" id="UP000659654"/>
    </source>
</evidence>
<name>A0A1I7RVQ3_BURXY</name>
<reference evidence="5" key="1">
    <citation type="submission" date="2016-11" db="UniProtKB">
        <authorList>
            <consortium name="WormBaseParasite"/>
        </authorList>
    </citation>
    <scope>IDENTIFICATION</scope>
</reference>
<protein>
    <submittedName>
        <fullName evidence="2">(pine wood nematode) hypothetical protein</fullName>
    </submittedName>
</protein>
<dbReference type="AlphaFoldDB" id="A0A1I7RVQ3"/>
<reference evidence="2" key="2">
    <citation type="submission" date="2020-09" db="EMBL/GenBank/DDBJ databases">
        <authorList>
            <person name="Kikuchi T."/>
        </authorList>
    </citation>
    <scope>NUCLEOTIDE SEQUENCE</scope>
    <source>
        <strain evidence="2">Ka4C1</strain>
    </source>
</reference>
<dbReference type="OrthoDB" id="10501821at2759"/>
<evidence type="ECO:0000313" key="2">
    <source>
        <dbReference type="EMBL" id="CAD5208564.1"/>
    </source>
</evidence>
<dbReference type="Proteomes" id="UP000582659">
    <property type="component" value="Unassembled WGS sequence"/>
</dbReference>
<proteinExistence type="predicted"/>
<dbReference type="EMBL" id="CAJFCV020000001">
    <property type="protein sequence ID" value="CAG9082001.1"/>
    <property type="molecule type" value="Genomic_DNA"/>
</dbReference>
<gene>
    <name evidence="2" type="ORF">BXYJ_LOCUS800</name>
</gene>
<evidence type="ECO:0000313" key="5">
    <source>
        <dbReference type="WBParaSite" id="BXY_0481500.1"/>
    </source>
</evidence>
<accession>A0A1I7RVQ3</accession>
<keyword evidence="4" id="KW-1185">Reference proteome</keyword>
<dbReference type="Proteomes" id="UP000095284">
    <property type="component" value="Unplaced"/>
</dbReference>
<dbReference type="WBParaSite" id="BXY_0481500.1">
    <property type="protein sequence ID" value="BXY_0481500.1"/>
    <property type="gene ID" value="BXY_0481500"/>
</dbReference>